<dbReference type="InterPro" id="IPR053280">
    <property type="entry name" value="Aerolysin-like_pore-former"/>
</dbReference>
<dbReference type="GeneID" id="101864475"/>
<dbReference type="Gene3D" id="3.30.412.10">
    <property type="entry name" value="Proaerolysin, chain A, domain 2"/>
    <property type="match status" value="1"/>
</dbReference>
<protein>
    <submittedName>
        <fullName evidence="5">Uncharacterized protein LOC101864475</fullName>
    </submittedName>
</protein>
<proteinExistence type="inferred from homology"/>
<feature type="domain" description="Aerolysin-like C-terminal" evidence="3">
    <location>
        <begin position="198"/>
        <end position="461"/>
    </location>
</feature>
<organism evidence="4 5">
    <name type="scientific">Aplysia californica</name>
    <name type="common">California sea hare</name>
    <dbReference type="NCBI Taxonomy" id="6500"/>
    <lineage>
        <taxon>Eukaryota</taxon>
        <taxon>Metazoa</taxon>
        <taxon>Spiralia</taxon>
        <taxon>Lophotrochozoa</taxon>
        <taxon>Mollusca</taxon>
        <taxon>Gastropoda</taxon>
        <taxon>Heterobranchia</taxon>
        <taxon>Euthyneura</taxon>
        <taxon>Tectipleura</taxon>
        <taxon>Aplysiida</taxon>
        <taxon>Aplysioidea</taxon>
        <taxon>Aplysiidae</taxon>
        <taxon>Aplysia</taxon>
    </lineage>
</organism>
<accession>A0ABM0K0D9</accession>
<sequence length="475" mass="54375">MVVPLFPQSQRVFPLNDQRKTTVGGAELAPTMTNIPRAAFYFVFLHLFSIVHGGCKKADWYLGFDKIGSCKCSNPANDYIKGFERSPRGSPDEIFRIEYAFCCTAPNPYEKDHGQAYRADWKSSFEKNYTWNTCQTGFFLQGLYRTGKPELLENIESGWCAKPSSHPHHYGQCYVQDISDSFNDAGRQNKSNGRHKYDVSRLADYLGYGWYHDVSDTSVGEDFHRVGDTWSFDSGNRRLIMSFENWKLTLKSISYGEPVLQDLPPTIIGTGVVRNTLTAPIQHSVQRINEVARSVTHIPTSEWKNPEELNVKIRYIPEGLPASSGYDFTYETSSSTEDYHALNWTLTQYKTRRIVPYNATILIHFSTALKGFPRLRDLKGKEISPRFTSYSFGDGSEPFYKALKEQSEKQQGPWLWAEMRAQYGSSQAVINSLTSEERYDFTLTGKFEDVYSKKVEISWEQIFPEPERQSSLVAI</sequence>
<keyword evidence="4" id="KW-1185">Reference proteome</keyword>
<evidence type="ECO:0000256" key="2">
    <source>
        <dbReference type="ARBA" id="ARBA00023157"/>
    </source>
</evidence>
<evidence type="ECO:0000313" key="5">
    <source>
        <dbReference type="RefSeq" id="XP_005105797.1"/>
    </source>
</evidence>
<dbReference type="InterPro" id="IPR055267">
    <property type="entry name" value="Aerolysin-like_C"/>
</dbReference>
<evidence type="ECO:0000259" key="3">
    <source>
        <dbReference type="Pfam" id="PF01117"/>
    </source>
</evidence>
<evidence type="ECO:0000256" key="1">
    <source>
        <dbReference type="ARBA" id="ARBA00009831"/>
    </source>
</evidence>
<comment type="similarity">
    <text evidence="1">Belongs to the aerolysin family.</text>
</comment>
<evidence type="ECO:0000313" key="4">
    <source>
        <dbReference type="Proteomes" id="UP000694888"/>
    </source>
</evidence>
<dbReference type="Pfam" id="PF01117">
    <property type="entry name" value="Aerolysin"/>
    <property type="match status" value="1"/>
</dbReference>
<gene>
    <name evidence="5" type="primary">LOC101864475</name>
</gene>
<dbReference type="PANTHER" id="PTHR34007">
    <property type="entry name" value="AEROLYSIN-LIKE PROTEIN-RELATED"/>
    <property type="match status" value="1"/>
</dbReference>
<dbReference type="Proteomes" id="UP000694888">
    <property type="component" value="Unplaced"/>
</dbReference>
<dbReference type="RefSeq" id="XP_005105797.1">
    <property type="nucleotide sequence ID" value="XM_005105740.1"/>
</dbReference>
<keyword evidence="2" id="KW-1015">Disulfide bond</keyword>
<reference evidence="5" key="1">
    <citation type="submission" date="2025-08" db="UniProtKB">
        <authorList>
            <consortium name="RefSeq"/>
        </authorList>
    </citation>
    <scope>IDENTIFICATION</scope>
</reference>
<dbReference type="PANTHER" id="PTHR34007:SF1">
    <property type="entry name" value="AEROLYSIN-LIKE PROTEIN-RELATED"/>
    <property type="match status" value="1"/>
</dbReference>
<name>A0ABM0K0D9_APLCA</name>